<dbReference type="Proteomes" id="UP000249363">
    <property type="component" value="Unassembled WGS sequence"/>
</dbReference>
<comment type="similarity">
    <text evidence="1">Belongs to the lcsJ thioesterase family.</text>
</comment>
<dbReference type="InterPro" id="IPR029069">
    <property type="entry name" value="HotDog_dom_sf"/>
</dbReference>
<organism evidence="2 3">
    <name type="scientific">Talaromyces amestolkiae</name>
    <dbReference type="NCBI Taxonomy" id="1196081"/>
    <lineage>
        <taxon>Eukaryota</taxon>
        <taxon>Fungi</taxon>
        <taxon>Dikarya</taxon>
        <taxon>Ascomycota</taxon>
        <taxon>Pezizomycotina</taxon>
        <taxon>Eurotiomycetes</taxon>
        <taxon>Eurotiomycetidae</taxon>
        <taxon>Eurotiales</taxon>
        <taxon>Trichocomaceae</taxon>
        <taxon>Talaromyces</taxon>
        <taxon>Talaromyces sect. Talaromyces</taxon>
    </lineage>
</organism>
<reference evidence="2 3" key="1">
    <citation type="journal article" date="2017" name="Biotechnol. Biofuels">
        <title>Differential beta-glucosidase expression as a function of carbon source availability in Talaromyces amestolkiae: a genomic and proteomic approach.</title>
        <authorList>
            <person name="de Eugenio L.I."/>
            <person name="Mendez-Liter J.A."/>
            <person name="Nieto-Dominguez M."/>
            <person name="Alonso L."/>
            <person name="Gil-Munoz J."/>
            <person name="Barriuso J."/>
            <person name="Prieto A."/>
            <person name="Martinez M.J."/>
        </authorList>
    </citation>
    <scope>NUCLEOTIDE SEQUENCE [LARGE SCALE GENOMIC DNA]</scope>
    <source>
        <strain evidence="2 3">CIB</strain>
    </source>
</reference>
<dbReference type="AlphaFoldDB" id="A0A364KVM7"/>
<evidence type="ECO:0000313" key="2">
    <source>
        <dbReference type="EMBL" id="RAO67607.1"/>
    </source>
</evidence>
<name>A0A364KVM7_TALAM</name>
<sequence>MLALTAEAFLWFATNAKGLPLSYTFQLLPSLYRFLRPRVFKTQRELVGSSDESDNASSSLLSFTYAVPKLFQYHTTKSRATLADIDINLHKSNSTFFTDADISRATLLSTLLGNAMADVGPATPILASVQSKFRREIRPYQAYWVCSRILTWDDKSLYTVTYFLRADMAQLPVEVDVLGGGPTAVLQHDKLKNGVLAVLVTKYVLKAGRKTVPPQKVLLRAGLLVRDDSNNNDHAEKDLRAGEREVWNADNINVAIGHGLQYIRESML</sequence>
<dbReference type="EMBL" id="MIKG01000006">
    <property type="protein sequence ID" value="RAO67607.1"/>
    <property type="molecule type" value="Genomic_DNA"/>
</dbReference>
<dbReference type="SUPFAM" id="SSF54637">
    <property type="entry name" value="Thioesterase/thiol ester dehydrase-isomerase"/>
    <property type="match status" value="1"/>
</dbReference>
<dbReference type="Pfam" id="PF13279">
    <property type="entry name" value="4HBT_2"/>
    <property type="match status" value="1"/>
</dbReference>
<evidence type="ECO:0000256" key="1">
    <source>
        <dbReference type="ARBA" id="ARBA00038476"/>
    </source>
</evidence>
<dbReference type="OrthoDB" id="265761at2759"/>
<dbReference type="CDD" id="cd00586">
    <property type="entry name" value="4HBT"/>
    <property type="match status" value="1"/>
</dbReference>
<keyword evidence="3" id="KW-1185">Reference proteome</keyword>
<dbReference type="PANTHER" id="PTHR12475:SF4">
    <property type="entry name" value="PROTEIN THEM6"/>
    <property type="match status" value="1"/>
</dbReference>
<evidence type="ECO:0000313" key="3">
    <source>
        <dbReference type="Proteomes" id="UP000249363"/>
    </source>
</evidence>
<comment type="caution">
    <text evidence="2">The sequence shown here is derived from an EMBL/GenBank/DDBJ whole genome shotgun (WGS) entry which is preliminary data.</text>
</comment>
<evidence type="ECO:0008006" key="4">
    <source>
        <dbReference type="Google" id="ProtNLM"/>
    </source>
</evidence>
<gene>
    <name evidence="2" type="ORF">BHQ10_003619</name>
</gene>
<proteinExistence type="inferred from homology"/>
<dbReference type="InterPro" id="IPR051490">
    <property type="entry name" value="THEM6_lcsJ_thioesterase"/>
</dbReference>
<dbReference type="Gene3D" id="3.10.129.10">
    <property type="entry name" value="Hotdog Thioesterase"/>
    <property type="match status" value="1"/>
</dbReference>
<accession>A0A364KVM7</accession>
<protein>
    <recommendedName>
        <fullName evidence="4">Thioesterase domain-containing protein</fullName>
    </recommendedName>
</protein>
<dbReference type="RefSeq" id="XP_040732123.1">
    <property type="nucleotide sequence ID" value="XM_040875895.1"/>
</dbReference>
<dbReference type="PANTHER" id="PTHR12475">
    <property type="match status" value="1"/>
</dbReference>
<dbReference type="GeneID" id="63792835"/>